<protein>
    <submittedName>
        <fullName evidence="1">Uncharacterized protein</fullName>
    </submittedName>
</protein>
<sequence length="68" mass="7753">MPFQSSSFHKFGSSLRFAGQTYEEDGYRPSNVDFNRPTSQLPPINTATTLREINIDMMSDDFVLDAFL</sequence>
<dbReference type="AlphaFoldDB" id="A0A392PL57"/>
<reference evidence="1 2" key="1">
    <citation type="journal article" date="2018" name="Front. Plant Sci.">
        <title>Red Clover (Trifolium pratense) and Zigzag Clover (T. medium) - A Picture of Genomic Similarities and Differences.</title>
        <authorList>
            <person name="Dluhosova J."/>
            <person name="Istvanek J."/>
            <person name="Nedelnik J."/>
            <person name="Repkova J."/>
        </authorList>
    </citation>
    <scope>NUCLEOTIDE SEQUENCE [LARGE SCALE GENOMIC DNA]</scope>
    <source>
        <strain evidence="2">cv. 10/8</strain>
        <tissue evidence="1">Leaf</tissue>
    </source>
</reference>
<feature type="non-terminal residue" evidence="1">
    <location>
        <position position="68"/>
    </location>
</feature>
<comment type="caution">
    <text evidence="1">The sequence shown here is derived from an EMBL/GenBank/DDBJ whole genome shotgun (WGS) entry which is preliminary data.</text>
</comment>
<name>A0A392PL57_9FABA</name>
<evidence type="ECO:0000313" key="1">
    <source>
        <dbReference type="EMBL" id="MCI12036.1"/>
    </source>
</evidence>
<keyword evidence="2" id="KW-1185">Reference proteome</keyword>
<evidence type="ECO:0000313" key="2">
    <source>
        <dbReference type="Proteomes" id="UP000265520"/>
    </source>
</evidence>
<dbReference type="EMBL" id="LXQA010082494">
    <property type="protein sequence ID" value="MCI12036.1"/>
    <property type="molecule type" value="Genomic_DNA"/>
</dbReference>
<proteinExistence type="predicted"/>
<organism evidence="1 2">
    <name type="scientific">Trifolium medium</name>
    <dbReference type="NCBI Taxonomy" id="97028"/>
    <lineage>
        <taxon>Eukaryota</taxon>
        <taxon>Viridiplantae</taxon>
        <taxon>Streptophyta</taxon>
        <taxon>Embryophyta</taxon>
        <taxon>Tracheophyta</taxon>
        <taxon>Spermatophyta</taxon>
        <taxon>Magnoliopsida</taxon>
        <taxon>eudicotyledons</taxon>
        <taxon>Gunneridae</taxon>
        <taxon>Pentapetalae</taxon>
        <taxon>rosids</taxon>
        <taxon>fabids</taxon>
        <taxon>Fabales</taxon>
        <taxon>Fabaceae</taxon>
        <taxon>Papilionoideae</taxon>
        <taxon>50 kb inversion clade</taxon>
        <taxon>NPAAA clade</taxon>
        <taxon>Hologalegina</taxon>
        <taxon>IRL clade</taxon>
        <taxon>Trifolieae</taxon>
        <taxon>Trifolium</taxon>
    </lineage>
</organism>
<dbReference type="Proteomes" id="UP000265520">
    <property type="component" value="Unassembled WGS sequence"/>
</dbReference>
<accession>A0A392PL57</accession>